<evidence type="ECO:0000256" key="1">
    <source>
        <dbReference type="SAM" id="MobiDB-lite"/>
    </source>
</evidence>
<proteinExistence type="predicted"/>
<gene>
    <name evidence="2" type="ORF">GCM10010121_018090</name>
</gene>
<dbReference type="AlphaFoldDB" id="A0A917NKT6"/>
<reference evidence="2" key="1">
    <citation type="journal article" date="2014" name="Int. J. Syst. Evol. Microbiol.">
        <title>Complete genome sequence of Corynebacterium casei LMG S-19264T (=DSM 44701T), isolated from a smear-ripened cheese.</title>
        <authorList>
            <consortium name="US DOE Joint Genome Institute (JGI-PGF)"/>
            <person name="Walter F."/>
            <person name="Albersmeier A."/>
            <person name="Kalinowski J."/>
            <person name="Ruckert C."/>
        </authorList>
    </citation>
    <scope>NUCLEOTIDE SEQUENCE</scope>
    <source>
        <strain evidence="2">JCM 3086</strain>
    </source>
</reference>
<feature type="region of interest" description="Disordered" evidence="1">
    <location>
        <begin position="24"/>
        <end position="86"/>
    </location>
</feature>
<sequence>MRTRTEVALRERVPHRLLPLVESVRRTAGHGTGERAAAPGAPSPGGTSAARRSWTVLRAAARRDLEPGAGGERAGDGARGAACVPTLGSPLREKASRHMIEIVNAEAA</sequence>
<dbReference type="Proteomes" id="UP000657574">
    <property type="component" value="Unassembled WGS sequence"/>
</dbReference>
<feature type="compositionally biased region" description="Low complexity" evidence="1">
    <location>
        <begin position="36"/>
        <end position="50"/>
    </location>
</feature>
<accession>A0A917NKT6</accession>
<comment type="caution">
    <text evidence="2">The sequence shown here is derived from an EMBL/GenBank/DDBJ whole genome shotgun (WGS) entry which is preliminary data.</text>
</comment>
<protein>
    <submittedName>
        <fullName evidence="2">Uncharacterized protein</fullName>
    </submittedName>
</protein>
<dbReference type="EMBL" id="BMQA01000004">
    <property type="protein sequence ID" value="GGJ08132.1"/>
    <property type="molecule type" value="Genomic_DNA"/>
</dbReference>
<name>A0A917NKT6_9ACTN</name>
<keyword evidence="3" id="KW-1185">Reference proteome</keyword>
<organism evidence="2 3">
    <name type="scientific">Streptomyces brasiliensis</name>
    <dbReference type="NCBI Taxonomy" id="1954"/>
    <lineage>
        <taxon>Bacteria</taxon>
        <taxon>Bacillati</taxon>
        <taxon>Actinomycetota</taxon>
        <taxon>Actinomycetes</taxon>
        <taxon>Kitasatosporales</taxon>
        <taxon>Streptomycetaceae</taxon>
        <taxon>Streptomyces</taxon>
    </lineage>
</organism>
<reference evidence="2" key="2">
    <citation type="submission" date="2020-09" db="EMBL/GenBank/DDBJ databases">
        <authorList>
            <person name="Sun Q."/>
            <person name="Ohkuma M."/>
        </authorList>
    </citation>
    <scope>NUCLEOTIDE SEQUENCE</scope>
    <source>
        <strain evidence="2">JCM 3086</strain>
    </source>
</reference>
<evidence type="ECO:0000313" key="2">
    <source>
        <dbReference type="EMBL" id="GGJ08132.1"/>
    </source>
</evidence>
<evidence type="ECO:0000313" key="3">
    <source>
        <dbReference type="Proteomes" id="UP000657574"/>
    </source>
</evidence>